<dbReference type="InterPro" id="IPR013154">
    <property type="entry name" value="ADH-like_N"/>
</dbReference>
<dbReference type="Proteomes" id="UP001310594">
    <property type="component" value="Unassembled WGS sequence"/>
</dbReference>
<dbReference type="InterPro" id="IPR011032">
    <property type="entry name" value="GroES-like_sf"/>
</dbReference>
<evidence type="ECO:0000256" key="1">
    <source>
        <dbReference type="ARBA" id="ARBA00008072"/>
    </source>
</evidence>
<proteinExistence type="inferred from homology"/>
<dbReference type="InterPro" id="IPR047122">
    <property type="entry name" value="Trans-enoyl_RdTase-like"/>
</dbReference>
<dbReference type="SMART" id="SM00829">
    <property type="entry name" value="PKS_ER"/>
    <property type="match status" value="1"/>
</dbReference>
<sequence length="356" mass="37839">MKEAFVFPGLKVETKDTPIPAAGPGQVLIKVIVCGSNPKDFKMSEWFKEMPEMDQGNDVAGYVESVGEGVTQFKAGDRVAALLELFPGGGYAEYAVAKAQATFHLPDKTTFEEGAAIPLAALTAVVGLYAADRLALPQPTAPATSSIPLVIYGGASAVGTYAIQLALRSNIHPIICVAGRAAAHVEQMIDRSKGDTIVDYRNGDNAVVQGLKEALMGQKLCHAFDATCDQNSWINISKVLDPTSGRLTVVLPPKESLADIAQGKEAALYKEVPKSVHQSMTSVWVVFGKQLKLGKVYCEYFTKGLEEGWFKAQPQDVCEGGLGGIEGALRKLMDGKASAVKYVFRIADTPGAGSGQ</sequence>
<comment type="subunit">
    <text evidence="2">Monomer.</text>
</comment>
<evidence type="ECO:0000313" key="5">
    <source>
        <dbReference type="EMBL" id="KAK5692360.1"/>
    </source>
</evidence>
<reference evidence="5" key="1">
    <citation type="submission" date="2023-08" db="EMBL/GenBank/DDBJ databases">
        <title>Black Yeasts Isolated from many extreme environments.</title>
        <authorList>
            <person name="Coleine C."/>
            <person name="Stajich J.E."/>
            <person name="Selbmann L."/>
        </authorList>
    </citation>
    <scope>NUCLEOTIDE SEQUENCE</scope>
    <source>
        <strain evidence="5">CCFEE 5810</strain>
    </source>
</reference>
<comment type="similarity">
    <text evidence="1">Belongs to the zinc-containing alcohol dehydrogenase family.</text>
</comment>
<evidence type="ECO:0000313" key="6">
    <source>
        <dbReference type="Proteomes" id="UP001310594"/>
    </source>
</evidence>
<accession>A0AAN7ZR74</accession>
<evidence type="ECO:0000256" key="3">
    <source>
        <dbReference type="ARBA" id="ARBA00023002"/>
    </source>
</evidence>
<dbReference type="SUPFAM" id="SSF51735">
    <property type="entry name" value="NAD(P)-binding Rossmann-fold domains"/>
    <property type="match status" value="1"/>
</dbReference>
<evidence type="ECO:0000256" key="2">
    <source>
        <dbReference type="ARBA" id="ARBA00011245"/>
    </source>
</evidence>
<dbReference type="PANTHER" id="PTHR45348">
    <property type="entry name" value="HYPOTHETICAL OXIDOREDUCTASE (EUROFUNG)"/>
    <property type="match status" value="1"/>
</dbReference>
<dbReference type="CDD" id="cd08249">
    <property type="entry name" value="enoyl_reductase_like"/>
    <property type="match status" value="1"/>
</dbReference>
<dbReference type="SUPFAM" id="SSF50129">
    <property type="entry name" value="GroES-like"/>
    <property type="match status" value="1"/>
</dbReference>
<dbReference type="EMBL" id="JAVRQU010000019">
    <property type="protein sequence ID" value="KAK5692360.1"/>
    <property type="molecule type" value="Genomic_DNA"/>
</dbReference>
<dbReference type="InterPro" id="IPR036291">
    <property type="entry name" value="NAD(P)-bd_dom_sf"/>
</dbReference>
<protein>
    <recommendedName>
        <fullName evidence="4">Enoyl reductase (ER) domain-containing protein</fullName>
    </recommendedName>
</protein>
<dbReference type="InterPro" id="IPR020843">
    <property type="entry name" value="ER"/>
</dbReference>
<dbReference type="Gene3D" id="3.40.50.720">
    <property type="entry name" value="NAD(P)-binding Rossmann-like Domain"/>
    <property type="match status" value="1"/>
</dbReference>
<gene>
    <name evidence="5" type="ORF">LTR97_010668</name>
</gene>
<comment type="caution">
    <text evidence="5">The sequence shown here is derived from an EMBL/GenBank/DDBJ whole genome shotgun (WGS) entry which is preliminary data.</text>
</comment>
<keyword evidence="3" id="KW-0560">Oxidoreductase</keyword>
<organism evidence="5 6">
    <name type="scientific">Elasticomyces elasticus</name>
    <dbReference type="NCBI Taxonomy" id="574655"/>
    <lineage>
        <taxon>Eukaryota</taxon>
        <taxon>Fungi</taxon>
        <taxon>Dikarya</taxon>
        <taxon>Ascomycota</taxon>
        <taxon>Pezizomycotina</taxon>
        <taxon>Dothideomycetes</taxon>
        <taxon>Dothideomycetidae</taxon>
        <taxon>Mycosphaerellales</taxon>
        <taxon>Teratosphaeriaceae</taxon>
        <taxon>Elasticomyces</taxon>
    </lineage>
</organism>
<name>A0AAN7ZR74_9PEZI</name>
<dbReference type="AlphaFoldDB" id="A0AAN7ZR74"/>
<dbReference type="Gene3D" id="3.90.180.10">
    <property type="entry name" value="Medium-chain alcohol dehydrogenases, catalytic domain"/>
    <property type="match status" value="1"/>
</dbReference>
<dbReference type="GO" id="GO:0016651">
    <property type="term" value="F:oxidoreductase activity, acting on NAD(P)H"/>
    <property type="evidence" value="ECO:0007669"/>
    <property type="project" value="InterPro"/>
</dbReference>
<feature type="domain" description="Enoyl reductase (ER)" evidence="4">
    <location>
        <begin position="9"/>
        <end position="268"/>
    </location>
</feature>
<dbReference type="PANTHER" id="PTHR45348:SF5">
    <property type="entry name" value="OXIDOREDUCTASE, PUTATIVE (AFU_ORTHOLOGUE AFUA_8G01420)-RELATED"/>
    <property type="match status" value="1"/>
</dbReference>
<evidence type="ECO:0000259" key="4">
    <source>
        <dbReference type="SMART" id="SM00829"/>
    </source>
</evidence>
<dbReference type="Pfam" id="PF08240">
    <property type="entry name" value="ADH_N"/>
    <property type="match status" value="1"/>
</dbReference>